<evidence type="ECO:0000313" key="4">
    <source>
        <dbReference type="Proteomes" id="UP000824073"/>
    </source>
</evidence>
<dbReference type="PANTHER" id="PTHR31423">
    <property type="entry name" value="YBAK DOMAIN-CONTAINING PROTEIN"/>
    <property type="match status" value="1"/>
</dbReference>
<dbReference type="InterPro" id="IPR007214">
    <property type="entry name" value="YbaK/aa-tRNA-synth-assoc-dom"/>
</dbReference>
<comment type="similarity">
    <text evidence="1">Belongs to the PRORSD1 family.</text>
</comment>
<evidence type="ECO:0000259" key="2">
    <source>
        <dbReference type="Pfam" id="PF04073"/>
    </source>
</evidence>
<dbReference type="Proteomes" id="UP000824073">
    <property type="component" value="Unassembled WGS sequence"/>
</dbReference>
<reference evidence="3" key="1">
    <citation type="submission" date="2020-10" db="EMBL/GenBank/DDBJ databases">
        <authorList>
            <person name="Gilroy R."/>
        </authorList>
    </citation>
    <scope>NUCLEOTIDE SEQUENCE</scope>
    <source>
        <strain evidence="3">CHK191-8634</strain>
    </source>
</reference>
<feature type="domain" description="YbaK/aminoacyl-tRNA synthetase-associated" evidence="2">
    <location>
        <begin position="25"/>
        <end position="148"/>
    </location>
</feature>
<proteinExistence type="inferred from homology"/>
<dbReference type="EMBL" id="DVMR01000068">
    <property type="protein sequence ID" value="HIU44477.1"/>
    <property type="molecule type" value="Genomic_DNA"/>
</dbReference>
<protein>
    <submittedName>
        <fullName evidence="3">Prolyl-tRNA synthetase associated domain-containing protein</fullName>
    </submittedName>
</protein>
<gene>
    <name evidence="3" type="ORF">IAB67_09295</name>
</gene>
<evidence type="ECO:0000313" key="3">
    <source>
        <dbReference type="EMBL" id="HIU44477.1"/>
    </source>
</evidence>
<dbReference type="AlphaFoldDB" id="A0A9D1LM98"/>
<comment type="caution">
    <text evidence="3">The sequence shown here is derived from an EMBL/GenBank/DDBJ whole genome shotgun (WGS) entry which is preliminary data.</text>
</comment>
<name>A0A9D1LM98_9CLOT</name>
<dbReference type="SUPFAM" id="SSF55826">
    <property type="entry name" value="YbaK/ProRS associated domain"/>
    <property type="match status" value="1"/>
</dbReference>
<dbReference type="GO" id="GO:0002161">
    <property type="term" value="F:aminoacyl-tRNA deacylase activity"/>
    <property type="evidence" value="ECO:0007669"/>
    <property type="project" value="InterPro"/>
</dbReference>
<dbReference type="CDD" id="cd04335">
    <property type="entry name" value="PrdX_deacylase"/>
    <property type="match status" value="1"/>
</dbReference>
<dbReference type="Pfam" id="PF04073">
    <property type="entry name" value="tRNA_edit"/>
    <property type="match status" value="1"/>
</dbReference>
<dbReference type="Gene3D" id="3.90.960.10">
    <property type="entry name" value="YbaK/aminoacyl-tRNA synthetase-associated domain"/>
    <property type="match status" value="1"/>
</dbReference>
<accession>A0A9D1LM98</accession>
<organism evidence="3 4">
    <name type="scientific">Candidatus Ventrousia excrementavium</name>
    <dbReference type="NCBI Taxonomy" id="2840961"/>
    <lineage>
        <taxon>Bacteria</taxon>
        <taxon>Bacillati</taxon>
        <taxon>Bacillota</taxon>
        <taxon>Clostridia</taxon>
        <taxon>Eubacteriales</taxon>
        <taxon>Clostridiaceae</taxon>
        <taxon>Clostridiaceae incertae sedis</taxon>
        <taxon>Candidatus Ventrousia</taxon>
    </lineage>
</organism>
<dbReference type="InterPro" id="IPR040285">
    <property type="entry name" value="ProX/PRXD1"/>
</dbReference>
<dbReference type="InterPro" id="IPR036754">
    <property type="entry name" value="YbaK/aa-tRNA-synt-asso_dom_sf"/>
</dbReference>
<evidence type="ECO:0000256" key="1">
    <source>
        <dbReference type="ARBA" id="ARBA00010201"/>
    </source>
</evidence>
<sequence>MSDRSLEILETLHTWGVPYTMVEHEPALGMDDLPPIVQKLGPPFFRNLFLCNRQKTEFYLLLIVGDKPFRTAEVSKKLGVSRLSFGDADTLYDMLGVTPGAVNPLSLLFDPDKKIHLVIDSDILGWEHACMHPGVNTKSIAVSMDDFKNVILPRLGHEPVVLTLTGTSEPQQ</sequence>
<dbReference type="PANTHER" id="PTHR31423:SF3">
    <property type="entry name" value="PROLYL-TRNA SYNTHETASE ASSOCIATED DOMAIN-CONTAINING PROTEIN 1-RELATED"/>
    <property type="match status" value="1"/>
</dbReference>
<reference evidence="3" key="2">
    <citation type="journal article" date="2021" name="PeerJ">
        <title>Extensive microbial diversity within the chicken gut microbiome revealed by metagenomics and culture.</title>
        <authorList>
            <person name="Gilroy R."/>
            <person name="Ravi A."/>
            <person name="Getino M."/>
            <person name="Pursley I."/>
            <person name="Horton D.L."/>
            <person name="Alikhan N.F."/>
            <person name="Baker D."/>
            <person name="Gharbi K."/>
            <person name="Hall N."/>
            <person name="Watson M."/>
            <person name="Adriaenssens E.M."/>
            <person name="Foster-Nyarko E."/>
            <person name="Jarju S."/>
            <person name="Secka A."/>
            <person name="Antonio M."/>
            <person name="Oren A."/>
            <person name="Chaudhuri R.R."/>
            <person name="La Ragione R."/>
            <person name="Hildebrand F."/>
            <person name="Pallen M.J."/>
        </authorList>
    </citation>
    <scope>NUCLEOTIDE SEQUENCE</scope>
    <source>
        <strain evidence="3">CHK191-8634</strain>
    </source>
</reference>